<comment type="caution">
    <text evidence="1">The sequence shown here is derived from an EMBL/GenBank/DDBJ whole genome shotgun (WGS) entry which is preliminary data.</text>
</comment>
<name>A0ABV0G956_9BURK</name>
<dbReference type="InterPro" id="IPR036624">
    <property type="entry name" value="Hcp1-lik_sf"/>
</dbReference>
<dbReference type="PANTHER" id="PTHR36152">
    <property type="entry name" value="CYTOPLASMIC PROTEIN-RELATED"/>
    <property type="match status" value="1"/>
</dbReference>
<dbReference type="InterPro" id="IPR053165">
    <property type="entry name" value="HSI-I_assembly_Hcp1"/>
</dbReference>
<dbReference type="RefSeq" id="WP_183106795.1">
    <property type="nucleotide sequence ID" value="NZ_JBDPZC010000001.1"/>
</dbReference>
<dbReference type="NCBIfam" id="TIGR03344">
    <property type="entry name" value="VI_effect_Hcp1"/>
    <property type="match status" value="1"/>
</dbReference>
<reference evidence="1 2" key="1">
    <citation type="submission" date="2024-05" db="EMBL/GenBank/DDBJ databases">
        <title>Roseateles sp. 2.12 16S ribosomal RNA gene Genome sequencing and assembly.</title>
        <authorList>
            <person name="Woo H."/>
        </authorList>
    </citation>
    <scope>NUCLEOTIDE SEQUENCE [LARGE SCALE GENOMIC DNA]</scope>
    <source>
        <strain evidence="1 2">2.12</strain>
    </source>
</reference>
<gene>
    <name evidence="1" type="ORF">ABDJ40_01950</name>
</gene>
<dbReference type="Proteomes" id="UP001462640">
    <property type="component" value="Unassembled WGS sequence"/>
</dbReference>
<dbReference type="SUPFAM" id="SSF141452">
    <property type="entry name" value="Hcp1-like"/>
    <property type="match status" value="1"/>
</dbReference>
<protein>
    <submittedName>
        <fullName evidence="1">Type VI secretion system tube protein Hcp</fullName>
    </submittedName>
</protein>
<accession>A0ABV0G956</accession>
<proteinExistence type="predicted"/>
<organism evidence="1 2">
    <name type="scientific">Roseateles flavus</name>
    <dbReference type="NCBI Taxonomy" id="3149041"/>
    <lineage>
        <taxon>Bacteria</taxon>
        <taxon>Pseudomonadati</taxon>
        <taxon>Pseudomonadota</taxon>
        <taxon>Betaproteobacteria</taxon>
        <taxon>Burkholderiales</taxon>
        <taxon>Sphaerotilaceae</taxon>
        <taxon>Roseateles</taxon>
    </lineage>
</organism>
<dbReference type="Pfam" id="PF05638">
    <property type="entry name" value="T6SS_HCP"/>
    <property type="match status" value="1"/>
</dbReference>
<dbReference type="Gene3D" id="2.30.110.20">
    <property type="entry name" value="Hcp1-like"/>
    <property type="match status" value="1"/>
</dbReference>
<evidence type="ECO:0000313" key="1">
    <source>
        <dbReference type="EMBL" id="MEO3711524.1"/>
    </source>
</evidence>
<dbReference type="EMBL" id="JBDPZC010000001">
    <property type="protein sequence ID" value="MEO3711524.1"/>
    <property type="molecule type" value="Genomic_DNA"/>
</dbReference>
<sequence length="181" mass="19684">MAKDIYVDFHSKGGDIKGDSRDTKHKDTVEVYSWSHVVKQPKSATASTAGGHTSERCEHGEMIFTKDIDGSTPKLLQACSAGTIINDVSIYFYRAHGGKNSVGSPSGTQSRHQYLRVDLKNVIVASVQTTVSAEGIPSEVFSLKYSAVKWTYDELNIAGEKSGKVNIQGAWDLAKNVPNFS</sequence>
<keyword evidence="2" id="KW-1185">Reference proteome</keyword>
<evidence type="ECO:0000313" key="2">
    <source>
        <dbReference type="Proteomes" id="UP001462640"/>
    </source>
</evidence>
<dbReference type="PANTHER" id="PTHR36152:SF1">
    <property type="entry name" value="UBIQUITIN-LIKE DOMAIN-CONTAINING PROTEIN"/>
    <property type="match status" value="1"/>
</dbReference>
<dbReference type="InterPro" id="IPR008514">
    <property type="entry name" value="T6SS_Hcp"/>
</dbReference>